<organism evidence="1">
    <name type="scientific">freshwater metagenome</name>
    <dbReference type="NCBI Taxonomy" id="449393"/>
    <lineage>
        <taxon>unclassified sequences</taxon>
        <taxon>metagenomes</taxon>
        <taxon>ecological metagenomes</taxon>
    </lineage>
</organism>
<gene>
    <name evidence="1" type="ORF">UFOPK3417_00992</name>
</gene>
<accession>A0A6J7DYE3</accession>
<sequence length="43" mass="4829">MLLPLVVPLKGINLPMYGPYDIHVSVNGEPQQLLTFRALAPRR</sequence>
<evidence type="ECO:0000313" key="1">
    <source>
        <dbReference type="EMBL" id="CAB4875777.1"/>
    </source>
</evidence>
<reference evidence="1" key="1">
    <citation type="submission" date="2020-05" db="EMBL/GenBank/DDBJ databases">
        <authorList>
            <person name="Chiriac C."/>
            <person name="Salcher M."/>
            <person name="Ghai R."/>
            <person name="Kavagutti S V."/>
        </authorList>
    </citation>
    <scope>NUCLEOTIDE SEQUENCE</scope>
</reference>
<dbReference type="AlphaFoldDB" id="A0A6J7DYE3"/>
<dbReference type="EMBL" id="CAFBLR010000086">
    <property type="protein sequence ID" value="CAB4875777.1"/>
    <property type="molecule type" value="Genomic_DNA"/>
</dbReference>
<protein>
    <submittedName>
        <fullName evidence="1">Unannotated protein</fullName>
    </submittedName>
</protein>
<proteinExistence type="predicted"/>
<name>A0A6J7DYE3_9ZZZZ</name>